<keyword evidence="1" id="KW-0732">Signal</keyword>
<name>A0A7X8XYZ2_9BACT</name>
<feature type="signal peptide" evidence="1">
    <location>
        <begin position="1"/>
        <end position="25"/>
    </location>
</feature>
<comment type="caution">
    <text evidence="3">The sequence shown here is derived from an EMBL/GenBank/DDBJ whole genome shotgun (WGS) entry which is preliminary data.</text>
</comment>
<dbReference type="PROSITE" id="PS51257">
    <property type="entry name" value="PROKAR_LIPOPROTEIN"/>
    <property type="match status" value="1"/>
</dbReference>
<dbReference type="Pfam" id="PF13590">
    <property type="entry name" value="DUF4136"/>
    <property type="match status" value="1"/>
</dbReference>
<feature type="domain" description="DUF4136" evidence="2">
    <location>
        <begin position="42"/>
        <end position="222"/>
    </location>
</feature>
<evidence type="ECO:0000313" key="4">
    <source>
        <dbReference type="Proteomes" id="UP000585050"/>
    </source>
</evidence>
<organism evidence="3 4">
    <name type="scientific">Flammeovirga agarivorans</name>
    <dbReference type="NCBI Taxonomy" id="2726742"/>
    <lineage>
        <taxon>Bacteria</taxon>
        <taxon>Pseudomonadati</taxon>
        <taxon>Bacteroidota</taxon>
        <taxon>Cytophagia</taxon>
        <taxon>Cytophagales</taxon>
        <taxon>Flammeovirgaceae</taxon>
        <taxon>Flammeovirga</taxon>
    </lineage>
</organism>
<proteinExistence type="predicted"/>
<dbReference type="EMBL" id="JABAIL010000014">
    <property type="protein sequence ID" value="NLR94682.1"/>
    <property type="molecule type" value="Genomic_DNA"/>
</dbReference>
<evidence type="ECO:0000313" key="3">
    <source>
        <dbReference type="EMBL" id="NLR94682.1"/>
    </source>
</evidence>
<dbReference type="Proteomes" id="UP000585050">
    <property type="component" value="Unassembled WGS sequence"/>
</dbReference>
<evidence type="ECO:0000256" key="1">
    <source>
        <dbReference type="SAM" id="SignalP"/>
    </source>
</evidence>
<dbReference type="InterPro" id="IPR025411">
    <property type="entry name" value="DUF4136"/>
</dbReference>
<keyword evidence="4" id="KW-1185">Reference proteome</keyword>
<dbReference type="Gene3D" id="3.30.160.670">
    <property type="match status" value="1"/>
</dbReference>
<gene>
    <name evidence="3" type="ORF">HGP29_25985</name>
</gene>
<sequence length="227" mass="25682">MKTMTKHFTSILLLVSLMTSCGSLQDNPDEVSDYDTVITHEDPSYENSFSTARTFGMPDYVIHPSEDNESLSNYELSSTDQVILDQAMDNMLAAGYTYVEETSGEKPDLIVLPYSFDVSYAGTVTAWPTYDWWYDYWGWGGFYPGWGGYYPYYGYPVSAVYAYDQGTVVLEIADNREVVKDNGEEKTPIIWQGILNGTETNTIDNQNRIVTGIDQMFTQSPYISTSK</sequence>
<protein>
    <submittedName>
        <fullName evidence="3">DUF4136 domain-containing protein</fullName>
    </submittedName>
</protein>
<reference evidence="3 4" key="1">
    <citation type="submission" date="2020-04" db="EMBL/GenBank/DDBJ databases">
        <title>Flammeovirga sp. SR4, a novel species isolated from seawater.</title>
        <authorList>
            <person name="Wang X."/>
        </authorList>
    </citation>
    <scope>NUCLEOTIDE SEQUENCE [LARGE SCALE GENOMIC DNA]</scope>
    <source>
        <strain evidence="3 4">SR4</strain>
    </source>
</reference>
<accession>A0A7X8XYZ2</accession>
<evidence type="ECO:0000259" key="2">
    <source>
        <dbReference type="Pfam" id="PF13590"/>
    </source>
</evidence>
<feature type="chain" id="PRO_5031430139" evidence="1">
    <location>
        <begin position="26"/>
        <end position="227"/>
    </location>
</feature>
<dbReference type="AlphaFoldDB" id="A0A7X8XYZ2"/>